<dbReference type="AlphaFoldDB" id="A0A7H0Y2Y1"/>
<organism evidence="1 2">
    <name type="scientific">Paenibacillus peoriae</name>
    <dbReference type="NCBI Taxonomy" id="59893"/>
    <lineage>
        <taxon>Bacteria</taxon>
        <taxon>Bacillati</taxon>
        <taxon>Bacillota</taxon>
        <taxon>Bacilli</taxon>
        <taxon>Bacillales</taxon>
        <taxon>Paenibacillaceae</taxon>
        <taxon>Paenibacillus</taxon>
    </lineage>
</organism>
<name>A0A7H0Y2Y1_9BACL</name>
<gene>
    <name evidence="1" type="ORF">IAQ67_16220</name>
</gene>
<dbReference type="Proteomes" id="UP000516384">
    <property type="component" value="Chromosome"/>
</dbReference>
<sequence>MYRCIGVPKRHLFHLSHYEGCGEIWSEDYGICPHCRGYLIPDSMATEEHRQNEDKQSDVEIIEEENTNMPKIRFEIVNYEYSSYEEYLQHAAYMTSNGWEFQSQNSNHKEVSWTKNYK</sequence>
<proteinExistence type="predicted"/>
<accession>A0A7H0Y2Y1</accession>
<dbReference type="EMBL" id="CP061172">
    <property type="protein sequence ID" value="QNR65439.1"/>
    <property type="molecule type" value="Genomic_DNA"/>
</dbReference>
<reference evidence="1 2" key="1">
    <citation type="submission" date="2020-09" db="EMBL/GenBank/DDBJ databases">
        <title>Characterization of Paenibacillus peoriae strain ZF390 with broad-spectrum antimicrobial activity as a potential biocontrol agent.</title>
        <authorList>
            <person name="Li L."/>
            <person name="Zhao Y."/>
            <person name="Li B."/>
            <person name="Xie X."/>
        </authorList>
    </citation>
    <scope>NUCLEOTIDE SEQUENCE [LARGE SCALE GENOMIC DNA]</scope>
    <source>
        <strain evidence="1 2">ZF390</strain>
    </source>
</reference>
<protein>
    <submittedName>
        <fullName evidence="1">Uncharacterized protein</fullName>
    </submittedName>
</protein>
<evidence type="ECO:0000313" key="2">
    <source>
        <dbReference type="Proteomes" id="UP000516384"/>
    </source>
</evidence>
<dbReference type="RefSeq" id="WP_190297339.1">
    <property type="nucleotide sequence ID" value="NZ_CP061172.1"/>
</dbReference>
<evidence type="ECO:0000313" key="1">
    <source>
        <dbReference type="EMBL" id="QNR65439.1"/>
    </source>
</evidence>